<keyword evidence="3" id="KW-1185">Reference proteome</keyword>
<feature type="compositionally biased region" description="Polar residues" evidence="1">
    <location>
        <begin position="52"/>
        <end position="62"/>
    </location>
</feature>
<dbReference type="VEuPathDB" id="VectorBase:LLONM1_008531"/>
<accession>A0A1B0CFD4</accession>
<dbReference type="AlphaFoldDB" id="A0A1B0CFD4"/>
<organism evidence="2 3">
    <name type="scientific">Lutzomyia longipalpis</name>
    <name type="common">Sand fly</name>
    <dbReference type="NCBI Taxonomy" id="7200"/>
    <lineage>
        <taxon>Eukaryota</taxon>
        <taxon>Metazoa</taxon>
        <taxon>Ecdysozoa</taxon>
        <taxon>Arthropoda</taxon>
        <taxon>Hexapoda</taxon>
        <taxon>Insecta</taxon>
        <taxon>Pterygota</taxon>
        <taxon>Neoptera</taxon>
        <taxon>Endopterygota</taxon>
        <taxon>Diptera</taxon>
        <taxon>Nematocera</taxon>
        <taxon>Psychodoidea</taxon>
        <taxon>Psychodidae</taxon>
        <taxon>Lutzomyia</taxon>
        <taxon>Lutzomyia</taxon>
    </lineage>
</organism>
<dbReference type="EMBL" id="AJWK01009986">
    <property type="status" value="NOT_ANNOTATED_CDS"/>
    <property type="molecule type" value="Genomic_DNA"/>
</dbReference>
<dbReference type="Proteomes" id="UP000092461">
    <property type="component" value="Unassembled WGS sequence"/>
</dbReference>
<protein>
    <submittedName>
        <fullName evidence="2">Uncharacterized protein</fullName>
    </submittedName>
</protein>
<evidence type="ECO:0000256" key="1">
    <source>
        <dbReference type="SAM" id="MobiDB-lite"/>
    </source>
</evidence>
<feature type="region of interest" description="Disordered" evidence="1">
    <location>
        <begin position="52"/>
        <end position="77"/>
    </location>
</feature>
<dbReference type="VEuPathDB" id="VectorBase:LLOJ003055"/>
<evidence type="ECO:0000313" key="2">
    <source>
        <dbReference type="EnsemblMetazoa" id="LLOJ003055-PA"/>
    </source>
</evidence>
<dbReference type="EMBL" id="AJWK01009985">
    <property type="status" value="NOT_ANNOTATED_CDS"/>
    <property type="molecule type" value="Genomic_DNA"/>
</dbReference>
<reference evidence="2" key="1">
    <citation type="submission" date="2020-05" db="UniProtKB">
        <authorList>
            <consortium name="EnsemblMetazoa"/>
        </authorList>
    </citation>
    <scope>IDENTIFICATION</scope>
    <source>
        <strain evidence="2">Jacobina</strain>
    </source>
</reference>
<dbReference type="EnsemblMetazoa" id="LLOJ003055-RA">
    <property type="protein sequence ID" value="LLOJ003055-PA"/>
    <property type="gene ID" value="LLOJ003055"/>
</dbReference>
<sequence length="77" mass="8267">MSHPSQMTTFPPPAPFANKTLVTTNNMTDGPCSNSAKNPTRMAIPEGEVTKTTTLDRSSGITSPPPVDPTINYTTRF</sequence>
<proteinExistence type="predicted"/>
<evidence type="ECO:0000313" key="3">
    <source>
        <dbReference type="Proteomes" id="UP000092461"/>
    </source>
</evidence>
<name>A0A1B0CFD4_LUTLO</name>